<protein>
    <recommendedName>
        <fullName evidence="1">DUF7931 domain-containing protein</fullName>
    </recommendedName>
</protein>
<feature type="domain" description="DUF7931" evidence="1">
    <location>
        <begin position="13"/>
        <end position="147"/>
    </location>
</feature>
<dbReference type="RefSeq" id="WP_275708987.1">
    <property type="nucleotide sequence ID" value="NZ_JAKLTN010000001.1"/>
</dbReference>
<name>A0ABS9K0P8_9RHOO</name>
<evidence type="ECO:0000313" key="3">
    <source>
        <dbReference type="Proteomes" id="UP001165384"/>
    </source>
</evidence>
<dbReference type="Pfam" id="PF25559">
    <property type="entry name" value="DUF7931"/>
    <property type="match status" value="1"/>
</dbReference>
<dbReference type="EMBL" id="JAKLTN010000001">
    <property type="protein sequence ID" value="MCG2576730.1"/>
    <property type="molecule type" value="Genomic_DNA"/>
</dbReference>
<organism evidence="2 3">
    <name type="scientific">Dechloromonas hankyongensis</name>
    <dbReference type="NCBI Taxonomy" id="2908002"/>
    <lineage>
        <taxon>Bacteria</taxon>
        <taxon>Pseudomonadati</taxon>
        <taxon>Pseudomonadota</taxon>
        <taxon>Betaproteobacteria</taxon>
        <taxon>Rhodocyclales</taxon>
        <taxon>Azonexaceae</taxon>
        <taxon>Dechloromonas</taxon>
    </lineage>
</organism>
<proteinExistence type="predicted"/>
<dbReference type="InterPro" id="IPR057691">
    <property type="entry name" value="DUF7931"/>
</dbReference>
<reference evidence="2" key="1">
    <citation type="submission" date="2022-01" db="EMBL/GenBank/DDBJ databases">
        <authorList>
            <person name="Jo J.-H."/>
            <person name="Im W.-T."/>
        </authorList>
    </citation>
    <scope>NUCLEOTIDE SEQUENCE</scope>
    <source>
        <strain evidence="2">XY25</strain>
    </source>
</reference>
<evidence type="ECO:0000259" key="1">
    <source>
        <dbReference type="Pfam" id="PF25559"/>
    </source>
</evidence>
<evidence type="ECO:0000313" key="2">
    <source>
        <dbReference type="EMBL" id="MCG2576730.1"/>
    </source>
</evidence>
<accession>A0ABS9K0P8</accession>
<gene>
    <name evidence="2" type="ORF">LZ012_06950</name>
</gene>
<dbReference type="Proteomes" id="UP001165384">
    <property type="component" value="Unassembled WGS sequence"/>
</dbReference>
<comment type="caution">
    <text evidence="2">The sequence shown here is derived from an EMBL/GenBank/DDBJ whole genome shotgun (WGS) entry which is preliminary data.</text>
</comment>
<keyword evidence="3" id="KW-1185">Reference proteome</keyword>
<sequence>MARELITSWMDYQTAIDRLLAIASQKIWIYDEDLVTLKLDDAPRLAHLKRLLSAAHSDVLRIALRNGSPLRQQHPLLQNLLTTYGHVAAAQETPAQLAHLRDSMIIVDDKYGLIRFERDMARSKLLIDEADELRPYLLKFREIWAEGGERITSSTVGL</sequence>